<name>A0AAW2QEM3_SESRA</name>
<dbReference type="InterPro" id="IPR021109">
    <property type="entry name" value="Peptidase_aspartic_dom_sf"/>
</dbReference>
<dbReference type="PANTHER" id="PTHR33240">
    <property type="entry name" value="OS08G0508500 PROTEIN"/>
    <property type="match status" value="1"/>
</dbReference>
<organism evidence="1">
    <name type="scientific">Sesamum radiatum</name>
    <name type="common">Black benniseed</name>
    <dbReference type="NCBI Taxonomy" id="300843"/>
    <lineage>
        <taxon>Eukaryota</taxon>
        <taxon>Viridiplantae</taxon>
        <taxon>Streptophyta</taxon>
        <taxon>Embryophyta</taxon>
        <taxon>Tracheophyta</taxon>
        <taxon>Spermatophyta</taxon>
        <taxon>Magnoliopsida</taxon>
        <taxon>eudicotyledons</taxon>
        <taxon>Gunneridae</taxon>
        <taxon>Pentapetalae</taxon>
        <taxon>asterids</taxon>
        <taxon>lamiids</taxon>
        <taxon>Lamiales</taxon>
        <taxon>Pedaliaceae</taxon>
        <taxon>Sesamum</taxon>
    </lineage>
</organism>
<accession>A0AAW2QEM3</accession>
<dbReference type="EMBL" id="JACGWJ010000015">
    <property type="protein sequence ID" value="KAL0366129.1"/>
    <property type="molecule type" value="Genomic_DNA"/>
</dbReference>
<protein>
    <submittedName>
        <fullName evidence="1">Uncharacterized protein</fullName>
    </submittedName>
</protein>
<dbReference type="PANTHER" id="PTHR33240:SF15">
    <property type="entry name" value="GAG-PRO-LIKE PROTEIN"/>
    <property type="match status" value="1"/>
</dbReference>
<gene>
    <name evidence="1" type="ORF">Sradi_3503000</name>
</gene>
<evidence type="ECO:0000313" key="1">
    <source>
        <dbReference type="EMBL" id="KAL0366129.1"/>
    </source>
</evidence>
<proteinExistence type="predicted"/>
<comment type="caution">
    <text evidence="1">The sequence shown here is derived from an EMBL/GenBank/DDBJ whole genome shotgun (WGS) entry which is preliminary data.</text>
</comment>
<reference evidence="1" key="2">
    <citation type="journal article" date="2024" name="Plant">
        <title>Genomic evolution and insights into agronomic trait innovations of Sesamum species.</title>
        <authorList>
            <person name="Miao H."/>
            <person name="Wang L."/>
            <person name="Qu L."/>
            <person name="Liu H."/>
            <person name="Sun Y."/>
            <person name="Le M."/>
            <person name="Wang Q."/>
            <person name="Wei S."/>
            <person name="Zheng Y."/>
            <person name="Lin W."/>
            <person name="Duan Y."/>
            <person name="Cao H."/>
            <person name="Xiong S."/>
            <person name="Wang X."/>
            <person name="Wei L."/>
            <person name="Li C."/>
            <person name="Ma Q."/>
            <person name="Ju M."/>
            <person name="Zhao R."/>
            <person name="Li G."/>
            <person name="Mu C."/>
            <person name="Tian Q."/>
            <person name="Mei H."/>
            <person name="Zhang T."/>
            <person name="Gao T."/>
            <person name="Zhang H."/>
        </authorList>
    </citation>
    <scope>NUCLEOTIDE SEQUENCE</scope>
    <source>
        <strain evidence="1">G02</strain>
    </source>
</reference>
<dbReference type="AlphaFoldDB" id="A0AAW2QEM3"/>
<sequence length="109" mass="11810">MIMSVEVEEEITFSQKDLNEASGSQDDPMVIKLDIANFAVHKVLVDNGSSADIILRDVLKKMGLEDANLSPVKTPLVGFEGSEVNSLGTIDLPISMERNPRVGPPRSDS</sequence>
<dbReference type="Gene3D" id="2.40.70.10">
    <property type="entry name" value="Acid Proteases"/>
    <property type="match status" value="1"/>
</dbReference>
<reference evidence="1" key="1">
    <citation type="submission" date="2020-06" db="EMBL/GenBank/DDBJ databases">
        <authorList>
            <person name="Li T."/>
            <person name="Hu X."/>
            <person name="Zhang T."/>
            <person name="Song X."/>
            <person name="Zhang H."/>
            <person name="Dai N."/>
            <person name="Sheng W."/>
            <person name="Hou X."/>
            <person name="Wei L."/>
        </authorList>
    </citation>
    <scope>NUCLEOTIDE SEQUENCE</scope>
    <source>
        <strain evidence="1">G02</strain>
        <tissue evidence="1">Leaf</tissue>
    </source>
</reference>